<feature type="region of interest" description="Disordered" evidence="2">
    <location>
        <begin position="293"/>
        <end position="313"/>
    </location>
</feature>
<reference evidence="4 5" key="1">
    <citation type="submission" date="2023-01" db="EMBL/GenBank/DDBJ databases">
        <title>Draft genome sequence of Nocardiopsis sp. RSe5-2 isolated from halophytes.</title>
        <authorList>
            <person name="Duangmal K."/>
            <person name="Chantavorakit T."/>
        </authorList>
    </citation>
    <scope>NUCLEOTIDE SEQUENCE [LARGE SCALE GENOMIC DNA]</scope>
    <source>
        <strain evidence="4 5">RSe5-2</strain>
    </source>
</reference>
<dbReference type="SUPFAM" id="SSF53850">
    <property type="entry name" value="Periplasmic binding protein-like II"/>
    <property type="match status" value="1"/>
</dbReference>
<dbReference type="InterPro" id="IPR042100">
    <property type="entry name" value="Bug_dom1"/>
</dbReference>
<dbReference type="PANTHER" id="PTHR42928:SF5">
    <property type="entry name" value="BLR1237 PROTEIN"/>
    <property type="match status" value="1"/>
</dbReference>
<accession>A0ABT4UCP7</accession>
<gene>
    <name evidence="4" type="ORF">O4J56_28890</name>
</gene>
<evidence type="ECO:0000256" key="3">
    <source>
        <dbReference type="SAM" id="SignalP"/>
    </source>
</evidence>
<evidence type="ECO:0000256" key="2">
    <source>
        <dbReference type="SAM" id="MobiDB-lite"/>
    </source>
</evidence>
<comment type="caution">
    <text evidence="4">The sequence shown here is derived from an EMBL/GenBank/DDBJ whole genome shotgun (WGS) entry which is preliminary data.</text>
</comment>
<keyword evidence="5" id="KW-1185">Reference proteome</keyword>
<sequence length="331" mass="34171">MSTPTLRPLRGTAVAASALLALTACAVQGVDGGEGGFPSGPIEMTTPTTAGGSGDLITRALAQDLEEPLGTTVNVVNRAGANGKIAAQEVFARDPDGQSLAVMMQSLFAITPLAVDDPDAVDLDDMTLIRGIALEGYVLVVPEDSEYESLDDLLESDRVTYGTAGAGTGGQLAQAALFGLAGTEAEDVPFDGGAPAVTAVLGGKVDVAAAHAAEVVSQVEAGELRPLAVFNEERMEAFPDVPTAAEQGYDVVVDQRRFVAAPAGLPDDVNTAIGEAVDEAVASEEFGGVLEQNHIEPWEADGEQVRTQLEESRERYASMAEDLGLELSAES</sequence>
<organism evidence="4 5">
    <name type="scientific">Nocardiopsis endophytica</name>
    <dbReference type="NCBI Taxonomy" id="3018445"/>
    <lineage>
        <taxon>Bacteria</taxon>
        <taxon>Bacillati</taxon>
        <taxon>Actinomycetota</taxon>
        <taxon>Actinomycetes</taxon>
        <taxon>Streptosporangiales</taxon>
        <taxon>Nocardiopsidaceae</taxon>
        <taxon>Nocardiopsis</taxon>
    </lineage>
</organism>
<dbReference type="Proteomes" id="UP001527866">
    <property type="component" value="Unassembled WGS sequence"/>
</dbReference>
<evidence type="ECO:0000313" key="5">
    <source>
        <dbReference type="Proteomes" id="UP001527866"/>
    </source>
</evidence>
<protein>
    <submittedName>
        <fullName evidence="4">Tripartite tricarboxylate transporter substrate binding protein</fullName>
    </submittedName>
</protein>
<feature type="chain" id="PRO_5045643151" evidence="3">
    <location>
        <begin position="27"/>
        <end position="331"/>
    </location>
</feature>
<dbReference type="PIRSF" id="PIRSF017082">
    <property type="entry name" value="YflP"/>
    <property type="match status" value="1"/>
</dbReference>
<evidence type="ECO:0000313" key="4">
    <source>
        <dbReference type="EMBL" id="MDA2814695.1"/>
    </source>
</evidence>
<dbReference type="PANTHER" id="PTHR42928">
    <property type="entry name" value="TRICARBOXYLATE-BINDING PROTEIN"/>
    <property type="match status" value="1"/>
</dbReference>
<dbReference type="Gene3D" id="3.40.190.150">
    <property type="entry name" value="Bordetella uptake gene, domain 1"/>
    <property type="match status" value="1"/>
</dbReference>
<dbReference type="EMBL" id="JAQFWQ010000137">
    <property type="protein sequence ID" value="MDA2814695.1"/>
    <property type="molecule type" value="Genomic_DNA"/>
</dbReference>
<proteinExistence type="inferred from homology"/>
<dbReference type="InterPro" id="IPR005064">
    <property type="entry name" value="BUG"/>
</dbReference>
<dbReference type="Gene3D" id="3.40.190.10">
    <property type="entry name" value="Periplasmic binding protein-like II"/>
    <property type="match status" value="1"/>
</dbReference>
<dbReference type="CDD" id="cd07012">
    <property type="entry name" value="PBP2_Bug_TTT"/>
    <property type="match status" value="1"/>
</dbReference>
<dbReference type="PROSITE" id="PS51257">
    <property type="entry name" value="PROKAR_LIPOPROTEIN"/>
    <property type="match status" value="1"/>
</dbReference>
<dbReference type="Pfam" id="PF03401">
    <property type="entry name" value="TctC"/>
    <property type="match status" value="1"/>
</dbReference>
<feature type="signal peptide" evidence="3">
    <location>
        <begin position="1"/>
        <end position="26"/>
    </location>
</feature>
<dbReference type="RefSeq" id="WP_270690178.1">
    <property type="nucleotide sequence ID" value="NZ_JAQFWQ010000137.1"/>
</dbReference>
<keyword evidence="3" id="KW-0732">Signal</keyword>
<evidence type="ECO:0000256" key="1">
    <source>
        <dbReference type="ARBA" id="ARBA00006987"/>
    </source>
</evidence>
<comment type="similarity">
    <text evidence="1">Belongs to the UPF0065 (bug) family.</text>
</comment>
<name>A0ABT4UCP7_9ACTN</name>